<keyword evidence="11" id="KW-1185">Reference proteome</keyword>
<evidence type="ECO:0000256" key="3">
    <source>
        <dbReference type="ARBA" id="ARBA00022679"/>
    </source>
</evidence>
<feature type="transmembrane region" description="Helical" evidence="9">
    <location>
        <begin position="99"/>
        <end position="118"/>
    </location>
</feature>
<evidence type="ECO:0000256" key="5">
    <source>
        <dbReference type="ARBA" id="ARBA00022989"/>
    </source>
</evidence>
<proteinExistence type="inferred from homology"/>
<sequence>MTDPGANPPASGARSGSAARSASAACPPPGRARLARYAGLAGALLLAVAGYLGGALPGATTQFRHGADGPLIVVLWLLGTATLVGAWWALRGGAPSTRWAYVTAGLWTLPLLVTAPMGSRDVYSYACQGWVYADGGDPYTTGVAAGGCPWVESVAPIWRDTPAPYGPFFVLLAALAALLGGGLVGTVVLLRVLAVAGLLLAALCLPGLARAAGVPTRRAVWLLLACPLVGVHLVAGAHNDAVMLGLLLLGLLILVRRPDRPDRSNRPERTDRSGALLNTGILLVAGVLLGLAVSVKATAVVVLPFAALAAVRGRHTVPALLRDGGTLAAGVLGGLVVTSLLSGLGLGWLAGLGRSGDTVQWTSPPTAVGMVVDYAGELVGRRPDAVPVARLVGLVLLAVLLLLLWWRIWSILRDRDAGAGQRRSETATRVTLFGAGLALAATVALAPVFHPWYATWPLAVLAVAAARTTWFVLPCAVASFLALPDGTNLARLTKAPGAVAMTILVVALVAWGHRGARNALGPASRVRSRPETR</sequence>
<dbReference type="GO" id="GO:0005886">
    <property type="term" value="C:plasma membrane"/>
    <property type="evidence" value="ECO:0007669"/>
    <property type="project" value="UniProtKB-SubCell"/>
</dbReference>
<name>A0A2W2FG08_9ACTN</name>
<feature type="transmembrane region" description="Helical" evidence="9">
    <location>
        <begin position="388"/>
        <end position="409"/>
    </location>
</feature>
<keyword evidence="2" id="KW-0328">Glycosyltransferase</keyword>
<keyword evidence="5 9" id="KW-1133">Transmembrane helix</keyword>
<dbReference type="InterPro" id="IPR049829">
    <property type="entry name" value="MptA/B-like"/>
</dbReference>
<dbReference type="GO" id="GO:0016758">
    <property type="term" value="F:hexosyltransferase activity"/>
    <property type="evidence" value="ECO:0007669"/>
    <property type="project" value="InterPro"/>
</dbReference>
<feature type="transmembrane region" description="Helical" evidence="9">
    <location>
        <begin position="327"/>
        <end position="350"/>
    </location>
</feature>
<feature type="transmembrane region" description="Helical" evidence="9">
    <location>
        <begin position="221"/>
        <end position="254"/>
    </location>
</feature>
<feature type="transmembrane region" description="Helical" evidence="9">
    <location>
        <begin position="430"/>
        <end position="450"/>
    </location>
</feature>
<dbReference type="EMBL" id="POTY01000040">
    <property type="protein sequence ID" value="PZG20557.1"/>
    <property type="molecule type" value="Genomic_DNA"/>
</dbReference>
<keyword evidence="3" id="KW-0808">Transferase</keyword>
<keyword evidence="4 9" id="KW-0812">Transmembrane</keyword>
<dbReference type="OrthoDB" id="5242303at2"/>
<organism evidence="10 11">
    <name type="scientific">Micromonospora craterilacus</name>
    <dbReference type="NCBI Taxonomy" id="1655439"/>
    <lineage>
        <taxon>Bacteria</taxon>
        <taxon>Bacillati</taxon>
        <taxon>Actinomycetota</taxon>
        <taxon>Actinomycetes</taxon>
        <taxon>Micromonosporales</taxon>
        <taxon>Micromonosporaceae</taxon>
        <taxon>Micromonospora</taxon>
    </lineage>
</organism>
<feature type="transmembrane region" description="Helical" evidence="9">
    <location>
        <begin position="37"/>
        <end position="59"/>
    </location>
</feature>
<evidence type="ECO:0000256" key="7">
    <source>
        <dbReference type="ARBA" id="ARBA00043987"/>
    </source>
</evidence>
<feature type="transmembrane region" description="Helical" evidence="9">
    <location>
        <begin position="275"/>
        <end position="293"/>
    </location>
</feature>
<dbReference type="AlphaFoldDB" id="A0A2W2FG08"/>
<feature type="transmembrane region" description="Helical" evidence="9">
    <location>
        <begin position="456"/>
        <end position="483"/>
    </location>
</feature>
<dbReference type="NCBIfam" id="NF038066">
    <property type="entry name" value="MptB"/>
    <property type="match status" value="1"/>
</dbReference>
<evidence type="ECO:0000256" key="4">
    <source>
        <dbReference type="ARBA" id="ARBA00022692"/>
    </source>
</evidence>
<dbReference type="Proteomes" id="UP000248924">
    <property type="component" value="Unassembled WGS sequence"/>
</dbReference>
<evidence type="ECO:0000313" key="11">
    <source>
        <dbReference type="Proteomes" id="UP000248924"/>
    </source>
</evidence>
<evidence type="ECO:0000313" key="10">
    <source>
        <dbReference type="EMBL" id="PZG20557.1"/>
    </source>
</evidence>
<evidence type="ECO:0000256" key="2">
    <source>
        <dbReference type="ARBA" id="ARBA00022676"/>
    </source>
</evidence>
<reference evidence="10 11" key="1">
    <citation type="submission" date="2018-01" db="EMBL/GenBank/DDBJ databases">
        <title>Draft genome sequence of Jishengella sp. NA12.</title>
        <authorList>
            <person name="Sahin N."/>
            <person name="Ay H."/>
            <person name="Saygin H."/>
        </authorList>
    </citation>
    <scope>NUCLEOTIDE SEQUENCE [LARGE SCALE GENOMIC DNA]</scope>
    <source>
        <strain evidence="10 11">NA12</strain>
    </source>
</reference>
<evidence type="ECO:0000256" key="9">
    <source>
        <dbReference type="SAM" id="Phobius"/>
    </source>
</evidence>
<feature type="region of interest" description="Disordered" evidence="8">
    <location>
        <begin position="1"/>
        <end position="24"/>
    </location>
</feature>
<dbReference type="RefSeq" id="WP_111213403.1">
    <property type="nucleotide sequence ID" value="NZ_POTY01000040.1"/>
</dbReference>
<comment type="subcellular location">
    <subcellularLocation>
        <location evidence="1">Membrane</location>
        <topology evidence="1">Multi-pass membrane protein</topology>
    </subcellularLocation>
</comment>
<gene>
    <name evidence="10" type="ORF">C1I95_09385</name>
</gene>
<protein>
    <submittedName>
        <fullName evidence="10">DUF2029 domain-containing protein</fullName>
    </submittedName>
</protein>
<feature type="transmembrane region" description="Helical" evidence="9">
    <location>
        <begin position="71"/>
        <end position="90"/>
    </location>
</feature>
<evidence type="ECO:0000256" key="1">
    <source>
        <dbReference type="ARBA" id="ARBA00004141"/>
    </source>
</evidence>
<accession>A0A2W2FG08</accession>
<evidence type="ECO:0000256" key="6">
    <source>
        <dbReference type="ARBA" id="ARBA00023136"/>
    </source>
</evidence>
<comment type="similarity">
    <text evidence="7">Belongs to the MptA/B family.</text>
</comment>
<feature type="transmembrane region" description="Helical" evidence="9">
    <location>
        <begin position="495"/>
        <end position="513"/>
    </location>
</feature>
<feature type="transmembrane region" description="Helical" evidence="9">
    <location>
        <begin position="165"/>
        <end position="185"/>
    </location>
</feature>
<dbReference type="Pfam" id="PF26314">
    <property type="entry name" value="MptA_B_family"/>
    <property type="match status" value="1"/>
</dbReference>
<comment type="caution">
    <text evidence="10">The sequence shown here is derived from an EMBL/GenBank/DDBJ whole genome shotgun (WGS) entry which is preliminary data.</text>
</comment>
<evidence type="ECO:0000256" key="8">
    <source>
        <dbReference type="SAM" id="MobiDB-lite"/>
    </source>
</evidence>
<feature type="transmembrane region" description="Helical" evidence="9">
    <location>
        <begin position="192"/>
        <end position="209"/>
    </location>
</feature>
<keyword evidence="6 9" id="KW-0472">Membrane</keyword>
<feature type="transmembrane region" description="Helical" evidence="9">
    <location>
        <begin position="299"/>
        <end position="315"/>
    </location>
</feature>